<dbReference type="EMBL" id="LIYD01000005">
    <property type="protein sequence ID" value="KOS05606.1"/>
    <property type="molecule type" value="Genomic_DNA"/>
</dbReference>
<gene>
    <name evidence="4" type="ORF">AM493_05830</name>
</gene>
<dbReference type="RefSeq" id="WP_054406811.1">
    <property type="nucleotide sequence ID" value="NZ_FOYA01000003.1"/>
</dbReference>
<dbReference type="Proteomes" id="UP000037755">
    <property type="component" value="Unassembled WGS sequence"/>
</dbReference>
<sequence length="392" mass="44320">MNESTDIKLLLQKFIKGQCSPAEAEKVLQYCKDNHLTADFPTVEEVKYLLETLPEPTQERSDTLFLNIMARAQQEEQVIENEPKIRKIYWKRYTAVAACFAIMATGGWFFLQNNEEAKKPVLQLDGTEITLQFENGDIQVIKEDGSTQIIDAEGNVVGSQDKTSITYSNDADVEGLVYNTLKIPYGKHFQLQLSDGTVVHLNAGTTLRYPVKFLAGQERTVYLDGEAFFDVSKDKKHPFIVNADELNVRVLGTHFNVSNYPEDARTDVVLVEGSVGLYTAGKTFDAQSTMLEPGYKGSLSKGNTVIKVKEVSTHPYTAWVKNELVFRNMTFKNICRKLERQYNVTITNSNNTLANERFNASFKNEPVEKVLGYFHELNGFAYTIKDNIVTIK</sequence>
<keyword evidence="1" id="KW-0812">Transmembrane</keyword>
<dbReference type="PANTHER" id="PTHR30273">
    <property type="entry name" value="PERIPLASMIC SIGNAL SENSOR AND SIGMA FACTOR ACTIVATOR FECR-RELATED"/>
    <property type="match status" value="1"/>
</dbReference>
<protein>
    <submittedName>
        <fullName evidence="4">Iron dicitrate transport regulator FecR</fullName>
    </submittedName>
</protein>
<dbReference type="Gene3D" id="3.55.50.30">
    <property type="match status" value="1"/>
</dbReference>
<reference evidence="4 5" key="1">
    <citation type="submission" date="2015-08" db="EMBL/GenBank/DDBJ databases">
        <title>Whole genome sequence of Flavobacterium akiainvivens IK-1T, from decaying Wikstroemia oahuensis, an endemic Hawaiian shrub.</title>
        <authorList>
            <person name="Wan X."/>
            <person name="Hou S."/>
            <person name="Saito J."/>
            <person name="Donachie S."/>
        </authorList>
    </citation>
    <scope>NUCLEOTIDE SEQUENCE [LARGE SCALE GENOMIC DNA]</scope>
    <source>
        <strain evidence="4 5">IK-1</strain>
    </source>
</reference>
<comment type="caution">
    <text evidence="4">The sequence shown here is derived from an EMBL/GenBank/DDBJ whole genome shotgun (WGS) entry which is preliminary data.</text>
</comment>
<dbReference type="PANTHER" id="PTHR30273:SF2">
    <property type="entry name" value="PROTEIN FECR"/>
    <property type="match status" value="1"/>
</dbReference>
<dbReference type="InterPro" id="IPR012373">
    <property type="entry name" value="Ferrdict_sens_TM"/>
</dbReference>
<feature type="domain" description="Protein FecR C-terminal" evidence="3">
    <location>
        <begin position="323"/>
        <end position="391"/>
    </location>
</feature>
<name>A0A0N0RQL5_9FLAO</name>
<evidence type="ECO:0000259" key="2">
    <source>
        <dbReference type="Pfam" id="PF04773"/>
    </source>
</evidence>
<feature type="domain" description="FecR protein" evidence="2">
    <location>
        <begin position="184"/>
        <end position="275"/>
    </location>
</feature>
<evidence type="ECO:0000256" key="1">
    <source>
        <dbReference type="SAM" id="Phobius"/>
    </source>
</evidence>
<dbReference type="InterPro" id="IPR032508">
    <property type="entry name" value="FecR_C"/>
</dbReference>
<dbReference type="AlphaFoldDB" id="A0A0N0RQL5"/>
<keyword evidence="1" id="KW-1133">Transmembrane helix</keyword>
<keyword evidence="5" id="KW-1185">Reference proteome</keyword>
<dbReference type="GO" id="GO:0016989">
    <property type="term" value="F:sigma factor antagonist activity"/>
    <property type="evidence" value="ECO:0007669"/>
    <property type="project" value="TreeGrafter"/>
</dbReference>
<feature type="transmembrane region" description="Helical" evidence="1">
    <location>
        <begin position="93"/>
        <end position="111"/>
    </location>
</feature>
<keyword evidence="1" id="KW-0472">Membrane</keyword>
<dbReference type="STRING" id="1202724.AM493_05830"/>
<dbReference type="Pfam" id="PF04773">
    <property type="entry name" value="FecR"/>
    <property type="match status" value="1"/>
</dbReference>
<proteinExistence type="predicted"/>
<dbReference type="Pfam" id="PF16344">
    <property type="entry name" value="FecR_C"/>
    <property type="match status" value="1"/>
</dbReference>
<dbReference type="Gene3D" id="2.60.120.1440">
    <property type="match status" value="1"/>
</dbReference>
<evidence type="ECO:0000313" key="5">
    <source>
        <dbReference type="Proteomes" id="UP000037755"/>
    </source>
</evidence>
<accession>A0A0N0RQL5</accession>
<evidence type="ECO:0000313" key="4">
    <source>
        <dbReference type="EMBL" id="KOS05606.1"/>
    </source>
</evidence>
<dbReference type="PATRIC" id="fig|1202724.3.peg.1207"/>
<dbReference type="OrthoDB" id="651134at2"/>
<organism evidence="4 5">
    <name type="scientific">Flavobacterium akiainvivens</name>
    <dbReference type="NCBI Taxonomy" id="1202724"/>
    <lineage>
        <taxon>Bacteria</taxon>
        <taxon>Pseudomonadati</taxon>
        <taxon>Bacteroidota</taxon>
        <taxon>Flavobacteriia</taxon>
        <taxon>Flavobacteriales</taxon>
        <taxon>Flavobacteriaceae</taxon>
        <taxon>Flavobacterium</taxon>
    </lineage>
</organism>
<evidence type="ECO:0000259" key="3">
    <source>
        <dbReference type="Pfam" id="PF16344"/>
    </source>
</evidence>
<dbReference type="InterPro" id="IPR006860">
    <property type="entry name" value="FecR"/>
</dbReference>